<evidence type="ECO:0000313" key="2">
    <source>
        <dbReference type="Proteomes" id="UP000233551"/>
    </source>
</evidence>
<evidence type="ECO:0000313" key="1">
    <source>
        <dbReference type="EMBL" id="PKI42343.1"/>
    </source>
</evidence>
<organism evidence="1 2">
    <name type="scientific">Punica granatum</name>
    <name type="common">Pomegranate</name>
    <dbReference type="NCBI Taxonomy" id="22663"/>
    <lineage>
        <taxon>Eukaryota</taxon>
        <taxon>Viridiplantae</taxon>
        <taxon>Streptophyta</taxon>
        <taxon>Embryophyta</taxon>
        <taxon>Tracheophyta</taxon>
        <taxon>Spermatophyta</taxon>
        <taxon>Magnoliopsida</taxon>
        <taxon>eudicotyledons</taxon>
        <taxon>Gunneridae</taxon>
        <taxon>Pentapetalae</taxon>
        <taxon>rosids</taxon>
        <taxon>malvids</taxon>
        <taxon>Myrtales</taxon>
        <taxon>Lythraceae</taxon>
        <taxon>Punica</taxon>
    </lineage>
</organism>
<dbReference type="Proteomes" id="UP000233551">
    <property type="component" value="Unassembled WGS sequence"/>
</dbReference>
<accession>A0A2I0IEX0</accession>
<name>A0A2I0IEX0_PUNGR</name>
<proteinExistence type="predicted"/>
<comment type="caution">
    <text evidence="1">The sequence shown here is derived from an EMBL/GenBank/DDBJ whole genome shotgun (WGS) entry which is preliminary data.</text>
</comment>
<dbReference type="AlphaFoldDB" id="A0A2I0IEX0"/>
<sequence length="91" mass="10192">MDCFGTPGRNRLAREARDGCSKLALAFSTPKGLLEVVVKSWKHAEARANPETQRKNRLVEVGLSRVAVSEKRLSFRAKTALFWAEEGLDDF</sequence>
<gene>
    <name evidence="1" type="ORF">CRG98_037262</name>
</gene>
<reference evidence="1 2" key="1">
    <citation type="submission" date="2017-11" db="EMBL/GenBank/DDBJ databases">
        <title>De-novo sequencing of pomegranate (Punica granatum L.) genome.</title>
        <authorList>
            <person name="Akparov Z."/>
            <person name="Amiraslanov A."/>
            <person name="Hajiyeva S."/>
            <person name="Abbasov M."/>
            <person name="Kaur K."/>
            <person name="Hamwieh A."/>
            <person name="Solovyev V."/>
            <person name="Salamov A."/>
            <person name="Braich B."/>
            <person name="Kosarev P."/>
            <person name="Mahmoud A."/>
            <person name="Hajiyev E."/>
            <person name="Babayeva S."/>
            <person name="Izzatullayeva V."/>
            <person name="Mammadov A."/>
            <person name="Mammadov A."/>
            <person name="Sharifova S."/>
            <person name="Ojaghi J."/>
            <person name="Eynullazada K."/>
            <person name="Bayramov B."/>
            <person name="Abdulazimova A."/>
            <person name="Shahmuradov I."/>
        </authorList>
    </citation>
    <scope>NUCLEOTIDE SEQUENCE [LARGE SCALE GENOMIC DNA]</scope>
    <source>
        <strain evidence="2">cv. AG2017</strain>
        <tissue evidence="1">Leaf</tissue>
    </source>
</reference>
<protein>
    <submittedName>
        <fullName evidence="1">Uncharacterized protein</fullName>
    </submittedName>
</protein>
<keyword evidence="2" id="KW-1185">Reference proteome</keyword>
<dbReference type="EMBL" id="PGOL01003194">
    <property type="protein sequence ID" value="PKI42343.1"/>
    <property type="molecule type" value="Genomic_DNA"/>
</dbReference>